<feature type="region of interest" description="Disordered" evidence="1">
    <location>
        <begin position="61"/>
        <end position="94"/>
    </location>
</feature>
<evidence type="ECO:0000313" key="3">
    <source>
        <dbReference type="Proteomes" id="UP000886998"/>
    </source>
</evidence>
<organism evidence="2 3">
    <name type="scientific">Trichonephila inaurata madagascariensis</name>
    <dbReference type="NCBI Taxonomy" id="2747483"/>
    <lineage>
        <taxon>Eukaryota</taxon>
        <taxon>Metazoa</taxon>
        <taxon>Ecdysozoa</taxon>
        <taxon>Arthropoda</taxon>
        <taxon>Chelicerata</taxon>
        <taxon>Arachnida</taxon>
        <taxon>Araneae</taxon>
        <taxon>Araneomorphae</taxon>
        <taxon>Entelegynae</taxon>
        <taxon>Araneoidea</taxon>
        <taxon>Nephilidae</taxon>
        <taxon>Trichonephila</taxon>
        <taxon>Trichonephila inaurata</taxon>
    </lineage>
</organism>
<dbReference type="OrthoDB" id="6425297at2759"/>
<dbReference type="EMBL" id="BMAV01001122">
    <property type="protein sequence ID" value="GFY38951.1"/>
    <property type="molecule type" value="Genomic_DNA"/>
</dbReference>
<reference evidence="2" key="1">
    <citation type="submission" date="2020-08" db="EMBL/GenBank/DDBJ databases">
        <title>Multicomponent nature underlies the extraordinary mechanical properties of spider dragline silk.</title>
        <authorList>
            <person name="Kono N."/>
            <person name="Nakamura H."/>
            <person name="Mori M."/>
            <person name="Yoshida Y."/>
            <person name="Ohtoshi R."/>
            <person name="Malay A.D."/>
            <person name="Moran D.A.P."/>
            <person name="Tomita M."/>
            <person name="Numata K."/>
            <person name="Arakawa K."/>
        </authorList>
    </citation>
    <scope>NUCLEOTIDE SEQUENCE</scope>
</reference>
<gene>
    <name evidence="2" type="primary">X975_22095</name>
    <name evidence="2" type="ORF">TNIN_225061</name>
</gene>
<evidence type="ECO:0000313" key="2">
    <source>
        <dbReference type="EMBL" id="GFY38951.1"/>
    </source>
</evidence>
<evidence type="ECO:0000256" key="1">
    <source>
        <dbReference type="SAM" id="MobiDB-lite"/>
    </source>
</evidence>
<protein>
    <submittedName>
        <fullName evidence="2">Uncharacterized protein</fullName>
    </submittedName>
</protein>
<feature type="compositionally biased region" description="Basic and acidic residues" evidence="1">
    <location>
        <begin position="77"/>
        <end position="94"/>
    </location>
</feature>
<name>A0A8X6WSG6_9ARAC</name>
<proteinExistence type="predicted"/>
<accession>A0A8X6WSG6</accession>
<comment type="caution">
    <text evidence="2">The sequence shown here is derived from an EMBL/GenBank/DDBJ whole genome shotgun (WGS) entry which is preliminary data.</text>
</comment>
<keyword evidence="3" id="KW-1185">Reference proteome</keyword>
<sequence>MGCQPPSIHRCYPLLHAAGSFACSVFRPGPVRSSLDDLVFPSSLKRTISTPCLAWTPDRHRAAEDRTPNLTPSTALDLRRGLQDHHRSRSAREL</sequence>
<dbReference type="AlphaFoldDB" id="A0A8X6WSG6"/>
<dbReference type="Proteomes" id="UP000886998">
    <property type="component" value="Unassembled WGS sequence"/>
</dbReference>